<evidence type="ECO:0000256" key="2">
    <source>
        <dbReference type="ARBA" id="ARBA00005695"/>
    </source>
</evidence>
<keyword evidence="5" id="KW-0653">Protein transport</keyword>
<evidence type="ECO:0000256" key="6">
    <source>
        <dbReference type="SAM" id="MobiDB-lite"/>
    </source>
</evidence>
<dbReference type="InterPro" id="IPR030678">
    <property type="entry name" value="Peptide/Ni-bd"/>
</dbReference>
<dbReference type="Gene3D" id="3.40.190.10">
    <property type="entry name" value="Periplasmic binding protein-like II"/>
    <property type="match status" value="1"/>
</dbReference>
<evidence type="ECO:0000256" key="3">
    <source>
        <dbReference type="ARBA" id="ARBA00022448"/>
    </source>
</evidence>
<dbReference type="Gene3D" id="3.90.76.10">
    <property type="entry name" value="Dipeptide-binding Protein, Domain 1"/>
    <property type="match status" value="1"/>
</dbReference>
<sequence>MKKWLTMVTGATLLLSVATGCSSTPTDTAQTTTTNTTPSNTQSTEPAKSGPMVLRWTISGEPPTMDPGIATESDSMDMINACFEGLTSYDLKGQLDNAVAESFTNSPDYTKFTFKIRKDAKWQNGDPVTAHDFEYALKRNLDPKTASGYAYQLYYLKGGEEYNTGKGKAEDVGVKAVDDYTLEFQLKSPTPFFRELTQFTTLFPLHQKTVESNPKWASDPKTLIGNGPFVLDTWEHKTKMVFTKSPTYWDKDHVKLDRIEISMIEDNNTALSMFEGGESDWGGYPATGLPADAIPKIKEEGKLMVADNPGTQSVIFNTTKPPFNNKKIRQAFSYAINRQEIIDNILQTGVPAAYGWVPTSMGLKPDGYFKEDPAKAKELLAEGMKELGLKEFPEVTYSYNTSDIYKKMAEALQDQWRKNLGVNVKLYNTEWKVYNDNVHNANYDLGRFLWGADFNDPINFLEMFRDKTGGNNNPKWENAQFKELIDKSYQETDPAKRKQILLDAETILMDEMPLAPINFRGNPYVKNDRVKDFIIFPLGGAYYKYAYIAN</sequence>
<dbReference type="PROSITE" id="PS51257">
    <property type="entry name" value="PROKAR_LIPOPROTEIN"/>
    <property type="match status" value="1"/>
</dbReference>
<feature type="signal peptide" evidence="7">
    <location>
        <begin position="1"/>
        <end position="29"/>
    </location>
</feature>
<feature type="chain" id="PRO_5039061609" evidence="7">
    <location>
        <begin position="30"/>
        <end position="550"/>
    </location>
</feature>
<evidence type="ECO:0000313" key="9">
    <source>
        <dbReference type="EMBL" id="RNB85070.1"/>
    </source>
</evidence>
<comment type="similarity">
    <text evidence="2">Belongs to the bacterial solute-binding protein 5 family.</text>
</comment>
<evidence type="ECO:0000259" key="8">
    <source>
        <dbReference type="Pfam" id="PF00496"/>
    </source>
</evidence>
<evidence type="ECO:0000256" key="4">
    <source>
        <dbReference type="ARBA" id="ARBA00022729"/>
    </source>
</evidence>
<feature type="compositionally biased region" description="Low complexity" evidence="6">
    <location>
        <begin position="22"/>
        <end position="44"/>
    </location>
</feature>
<dbReference type="FunFam" id="3.90.76.10:FF:000001">
    <property type="entry name" value="Oligopeptide ABC transporter substrate-binding protein"/>
    <property type="match status" value="1"/>
</dbReference>
<dbReference type="AlphaFoldDB" id="A0A3M8DAA1"/>
<comment type="subcellular location">
    <subcellularLocation>
        <location evidence="1">Cell envelope</location>
    </subcellularLocation>
</comment>
<keyword evidence="4 7" id="KW-0732">Signal</keyword>
<keyword evidence="10" id="KW-1185">Reference proteome</keyword>
<dbReference type="SUPFAM" id="SSF53850">
    <property type="entry name" value="Periplasmic binding protein-like II"/>
    <property type="match status" value="1"/>
</dbReference>
<keyword evidence="3" id="KW-0813">Transport</keyword>
<dbReference type="PANTHER" id="PTHR30290">
    <property type="entry name" value="PERIPLASMIC BINDING COMPONENT OF ABC TRANSPORTER"/>
    <property type="match status" value="1"/>
</dbReference>
<evidence type="ECO:0000313" key="10">
    <source>
        <dbReference type="Proteomes" id="UP000271031"/>
    </source>
</evidence>
<dbReference type="GO" id="GO:1904680">
    <property type="term" value="F:peptide transmembrane transporter activity"/>
    <property type="evidence" value="ECO:0007669"/>
    <property type="project" value="TreeGrafter"/>
</dbReference>
<dbReference type="GO" id="GO:0043190">
    <property type="term" value="C:ATP-binding cassette (ABC) transporter complex"/>
    <property type="evidence" value="ECO:0007669"/>
    <property type="project" value="InterPro"/>
</dbReference>
<gene>
    <name evidence="9" type="ORF">EDM56_19360</name>
</gene>
<evidence type="ECO:0000256" key="7">
    <source>
        <dbReference type="SAM" id="SignalP"/>
    </source>
</evidence>
<dbReference type="GO" id="GO:0015833">
    <property type="term" value="P:peptide transport"/>
    <property type="evidence" value="ECO:0007669"/>
    <property type="project" value="UniProtKB-KW"/>
</dbReference>
<dbReference type="GO" id="GO:0030288">
    <property type="term" value="C:outer membrane-bounded periplasmic space"/>
    <property type="evidence" value="ECO:0007669"/>
    <property type="project" value="UniProtKB-ARBA"/>
</dbReference>
<accession>A0A3M8DAA1</accession>
<dbReference type="FunFam" id="3.10.105.10:FF:000001">
    <property type="entry name" value="Oligopeptide ABC transporter, oligopeptide-binding protein"/>
    <property type="match status" value="1"/>
</dbReference>
<dbReference type="OrthoDB" id="9801912at2"/>
<reference evidence="9 10" key="1">
    <citation type="submission" date="2018-10" db="EMBL/GenBank/DDBJ databases">
        <title>Phylogenomics of Brevibacillus.</title>
        <authorList>
            <person name="Dunlap C."/>
        </authorList>
    </citation>
    <scope>NUCLEOTIDE SEQUENCE [LARGE SCALE GENOMIC DNA]</scope>
    <source>
        <strain evidence="9 10">JCM 15716</strain>
    </source>
</reference>
<evidence type="ECO:0000256" key="5">
    <source>
        <dbReference type="ARBA" id="ARBA00022856"/>
    </source>
</evidence>
<dbReference type="Gene3D" id="3.10.105.10">
    <property type="entry name" value="Dipeptide-binding Protein, Domain 3"/>
    <property type="match status" value="1"/>
</dbReference>
<protein>
    <submittedName>
        <fullName evidence="9">Peptide ABC transporter substrate-binding protein</fullName>
    </submittedName>
</protein>
<evidence type="ECO:0000256" key="1">
    <source>
        <dbReference type="ARBA" id="ARBA00004196"/>
    </source>
</evidence>
<name>A0A3M8DAA1_9BACL</name>
<feature type="domain" description="Solute-binding protein family 5" evidence="8">
    <location>
        <begin position="97"/>
        <end position="472"/>
    </location>
</feature>
<dbReference type="CDD" id="cd08504">
    <property type="entry name" value="PBP2_OppA"/>
    <property type="match status" value="1"/>
</dbReference>
<dbReference type="Pfam" id="PF00496">
    <property type="entry name" value="SBP_bac_5"/>
    <property type="match status" value="1"/>
</dbReference>
<feature type="region of interest" description="Disordered" evidence="6">
    <location>
        <begin position="21"/>
        <end position="49"/>
    </location>
</feature>
<proteinExistence type="inferred from homology"/>
<dbReference type="RefSeq" id="WP_122919555.1">
    <property type="nucleotide sequence ID" value="NZ_RHHQ01000015.1"/>
</dbReference>
<dbReference type="Proteomes" id="UP000271031">
    <property type="component" value="Unassembled WGS sequence"/>
</dbReference>
<dbReference type="InterPro" id="IPR039424">
    <property type="entry name" value="SBP_5"/>
</dbReference>
<dbReference type="PANTHER" id="PTHR30290:SF79">
    <property type="entry name" value="DIPEPTIDE-BINDING PROTEIN DPPE"/>
    <property type="match status" value="1"/>
</dbReference>
<organism evidence="9 10">
    <name type="scientific">Brevibacillus fluminis</name>
    <dbReference type="NCBI Taxonomy" id="511487"/>
    <lineage>
        <taxon>Bacteria</taxon>
        <taxon>Bacillati</taxon>
        <taxon>Bacillota</taxon>
        <taxon>Bacilli</taxon>
        <taxon>Bacillales</taxon>
        <taxon>Paenibacillaceae</taxon>
        <taxon>Brevibacillus</taxon>
    </lineage>
</organism>
<dbReference type="PIRSF" id="PIRSF002741">
    <property type="entry name" value="MppA"/>
    <property type="match status" value="1"/>
</dbReference>
<comment type="caution">
    <text evidence="9">The sequence shown here is derived from an EMBL/GenBank/DDBJ whole genome shotgun (WGS) entry which is preliminary data.</text>
</comment>
<keyword evidence="5" id="KW-0571">Peptide transport</keyword>
<dbReference type="EMBL" id="RHHQ01000015">
    <property type="protein sequence ID" value="RNB85070.1"/>
    <property type="molecule type" value="Genomic_DNA"/>
</dbReference>
<dbReference type="InterPro" id="IPR000914">
    <property type="entry name" value="SBP_5_dom"/>
</dbReference>